<organism evidence="1 2">
    <name type="scientific">Paenibacillus flagellatus</name>
    <dbReference type="NCBI Taxonomy" id="2211139"/>
    <lineage>
        <taxon>Bacteria</taxon>
        <taxon>Bacillati</taxon>
        <taxon>Bacillota</taxon>
        <taxon>Bacilli</taxon>
        <taxon>Bacillales</taxon>
        <taxon>Paenibacillaceae</taxon>
        <taxon>Paenibacillus</taxon>
    </lineage>
</organism>
<accession>A0A2V5KLT8</accession>
<dbReference type="InterPro" id="IPR015018">
    <property type="entry name" value="DUF1905"/>
</dbReference>
<name>A0A2V5KLT8_9BACL</name>
<protein>
    <submittedName>
        <fullName evidence="1">Antitermination protein NusB</fullName>
    </submittedName>
</protein>
<dbReference type="AlphaFoldDB" id="A0A2V5KLT8"/>
<dbReference type="Pfam" id="PF08922">
    <property type="entry name" value="DUF1905"/>
    <property type="match status" value="1"/>
</dbReference>
<dbReference type="Pfam" id="PF13376">
    <property type="entry name" value="OmdA"/>
    <property type="match status" value="1"/>
</dbReference>
<dbReference type="Gene3D" id="2.40.30.100">
    <property type="entry name" value="AF2212/PG0164-like"/>
    <property type="match status" value="1"/>
</dbReference>
<dbReference type="Proteomes" id="UP000247476">
    <property type="component" value="Unassembled WGS sequence"/>
</dbReference>
<evidence type="ECO:0000313" key="2">
    <source>
        <dbReference type="Proteomes" id="UP000247476"/>
    </source>
</evidence>
<dbReference type="EMBL" id="QJVJ01000011">
    <property type="protein sequence ID" value="PYI51797.1"/>
    <property type="molecule type" value="Genomic_DNA"/>
</dbReference>
<dbReference type="InterPro" id="IPR037079">
    <property type="entry name" value="AF2212/PG0164-like_sf"/>
</dbReference>
<gene>
    <name evidence="1" type="ORF">DLM86_23020</name>
</gene>
<reference evidence="1 2" key="1">
    <citation type="submission" date="2018-05" db="EMBL/GenBank/DDBJ databases">
        <title>Paenibacillus flagellatus sp. nov., isolated from selenium mineral soil.</title>
        <authorList>
            <person name="Dai X."/>
        </authorList>
    </citation>
    <scope>NUCLEOTIDE SEQUENCE [LARGE SCALE GENOMIC DNA]</scope>
    <source>
        <strain evidence="1 2">DXL2</strain>
    </source>
</reference>
<keyword evidence="2" id="KW-1185">Reference proteome</keyword>
<sequence length="172" mass="19274">MLYFSYGCPDLYMERNEYMRPFEAVLIRPEGTGTWTYVKVPFSVEQAYGTKGQFKVKGTVNGVPLRGSLMPNGDGTHYLVVNRSVREEAGVTAGDVVRVELEADLDERTVDVPGDLLAALDANEAAAAFFVKLSYSHRKEYVEWIVSAKKDETRIRRIGQAIEMMAQGRKAK</sequence>
<comment type="caution">
    <text evidence="1">The sequence shown here is derived from an EMBL/GenBank/DDBJ whole genome shotgun (WGS) entry which is preliminary data.</text>
</comment>
<evidence type="ECO:0000313" key="1">
    <source>
        <dbReference type="EMBL" id="PYI51797.1"/>
    </source>
</evidence>
<proteinExistence type="predicted"/>
<dbReference type="SUPFAM" id="SSF141694">
    <property type="entry name" value="AF2212/PG0164-like"/>
    <property type="match status" value="1"/>
</dbReference>